<dbReference type="Proteomes" id="UP001056201">
    <property type="component" value="Chromosome 1"/>
</dbReference>
<reference evidence="1" key="1">
    <citation type="submission" date="2022-05" db="EMBL/GenBank/DDBJ databases">
        <title>An RpoN-dependent PEP-CTERM gene is involved in floc formation of an Aquincola tertiaricarbonis strain.</title>
        <authorList>
            <person name="Qiu D."/>
            <person name="Xia M."/>
        </authorList>
    </citation>
    <scope>NUCLEOTIDE SEQUENCE</scope>
    <source>
        <strain evidence="1">RN12</strain>
    </source>
</reference>
<name>A0ABY4S1M2_AQUTE</name>
<gene>
    <name evidence="1" type="ORF">MW290_11275</name>
</gene>
<proteinExistence type="predicted"/>
<organism evidence="1 2">
    <name type="scientific">Aquincola tertiaricarbonis</name>
    <dbReference type="NCBI Taxonomy" id="391953"/>
    <lineage>
        <taxon>Bacteria</taxon>
        <taxon>Pseudomonadati</taxon>
        <taxon>Pseudomonadota</taxon>
        <taxon>Betaproteobacteria</taxon>
        <taxon>Burkholderiales</taxon>
        <taxon>Sphaerotilaceae</taxon>
        <taxon>Aquincola</taxon>
    </lineage>
</organism>
<evidence type="ECO:0000313" key="2">
    <source>
        <dbReference type="Proteomes" id="UP001056201"/>
    </source>
</evidence>
<accession>A0ABY4S1M2</accession>
<protein>
    <submittedName>
        <fullName evidence="1">Uncharacterized protein</fullName>
    </submittedName>
</protein>
<evidence type="ECO:0000313" key="1">
    <source>
        <dbReference type="EMBL" id="URI06490.1"/>
    </source>
</evidence>
<keyword evidence="2" id="KW-1185">Reference proteome</keyword>
<sequence>MEKLSAPSLNCVYGKPGGGGGYRVSFWADSRPDLSRFSGIFPVNVDMAMSACPGTWGEAVTVGWGAGAWDAAAGQAVADAKERNAYGAEVERRMKETPESRRAAFIAAAQSKPRSSDDEDFALAQSIDREIAAMEAGIDGLHSRPFNDKLVNPGGLFDRINRLAQSAYTKAQSLKPGPAGRAAFDAWDERIGGPVMSGVARLEKIVYYRQNRRVRLNEVTADAGAQEMASWGNVDFNPVWTGRALLLEVFTRHLEGQPLIDPTFQRRIAKDLERLRPSGDPGRAYYYHVPAEPRPAWMMTPDEEESQGGKIVANLFAAAVGVGDLIRLIDKVDADIRESRSAFWQCYRVRCQQPGQAFYAYSYAMWAKDNFYFAKPAASAAIVNRGMSFLGEGAIDGGPVPMCAPQANALSGALASAAAQNANDPVGSARRIVAVMKGPIYAGWQACRDRMEYIHRPRF</sequence>
<dbReference type="EMBL" id="CP097635">
    <property type="protein sequence ID" value="URI06490.1"/>
    <property type="molecule type" value="Genomic_DNA"/>
</dbReference>